<dbReference type="Pfam" id="PF00632">
    <property type="entry name" value="HECT"/>
    <property type="match status" value="1"/>
</dbReference>
<feature type="active site" description="Glycyl thioester intermediate" evidence="2">
    <location>
        <position position="79"/>
    </location>
</feature>
<dbReference type="AlphaFoldDB" id="A0A5J4U5R8"/>
<dbReference type="Proteomes" id="UP000324800">
    <property type="component" value="Unassembled WGS sequence"/>
</dbReference>
<evidence type="ECO:0000256" key="2">
    <source>
        <dbReference type="PROSITE-ProRule" id="PRU00104"/>
    </source>
</evidence>
<dbReference type="GO" id="GO:0004842">
    <property type="term" value="F:ubiquitin-protein transferase activity"/>
    <property type="evidence" value="ECO:0007669"/>
    <property type="project" value="InterPro"/>
</dbReference>
<evidence type="ECO:0000259" key="3">
    <source>
        <dbReference type="PROSITE" id="PS50237"/>
    </source>
</evidence>
<reference evidence="4 5" key="1">
    <citation type="submission" date="2019-03" db="EMBL/GenBank/DDBJ databases">
        <title>Single cell metagenomics reveals metabolic interactions within the superorganism composed of flagellate Streblomastix strix and complex community of Bacteroidetes bacteria on its surface.</title>
        <authorList>
            <person name="Treitli S.C."/>
            <person name="Kolisko M."/>
            <person name="Husnik F."/>
            <person name="Keeling P."/>
            <person name="Hampl V."/>
        </authorList>
    </citation>
    <scope>NUCLEOTIDE SEQUENCE [LARGE SCALE GENOMIC DNA]</scope>
    <source>
        <strain evidence="4">ST1C</strain>
    </source>
</reference>
<dbReference type="InterPro" id="IPR035983">
    <property type="entry name" value="Hect_E3_ubiquitin_ligase"/>
</dbReference>
<keyword evidence="1 2" id="KW-0833">Ubl conjugation pathway</keyword>
<evidence type="ECO:0000256" key="1">
    <source>
        <dbReference type="ARBA" id="ARBA00022786"/>
    </source>
</evidence>
<gene>
    <name evidence="4" type="ORF">EZS28_038515</name>
</gene>
<evidence type="ECO:0000313" key="4">
    <source>
        <dbReference type="EMBL" id="KAA6365957.1"/>
    </source>
</evidence>
<dbReference type="PROSITE" id="PS50237">
    <property type="entry name" value="HECT"/>
    <property type="match status" value="1"/>
</dbReference>
<name>A0A5J4U5R8_9EUKA</name>
<dbReference type="InterPro" id="IPR000569">
    <property type="entry name" value="HECT_dom"/>
</dbReference>
<comment type="caution">
    <text evidence="4">The sequence shown here is derived from an EMBL/GenBank/DDBJ whole genome shotgun (WGS) entry which is preliminary data.</text>
</comment>
<proteinExistence type="predicted"/>
<sequence>MIRRQIIRFVTGSQAEQVKGFAHHVGTGAGDQGKFVNALMNIYADAETGVNNERGEQITVKNDNVRSSGIARLRVAHLCFNRIKILPYISTRMMEAKLIQAVKLSTFDDARFAMT</sequence>
<protein>
    <recommendedName>
        <fullName evidence="3">HECT domain-containing protein</fullName>
    </recommendedName>
</protein>
<dbReference type="EMBL" id="SNRW01019896">
    <property type="protein sequence ID" value="KAA6365957.1"/>
    <property type="molecule type" value="Genomic_DNA"/>
</dbReference>
<dbReference type="Gene3D" id="3.30.2410.10">
    <property type="entry name" value="Hect, E3 ligase catalytic domain"/>
    <property type="match status" value="1"/>
</dbReference>
<feature type="domain" description="HECT" evidence="3">
    <location>
        <begin position="1"/>
        <end position="115"/>
    </location>
</feature>
<evidence type="ECO:0000313" key="5">
    <source>
        <dbReference type="Proteomes" id="UP000324800"/>
    </source>
</evidence>
<organism evidence="4 5">
    <name type="scientific">Streblomastix strix</name>
    <dbReference type="NCBI Taxonomy" id="222440"/>
    <lineage>
        <taxon>Eukaryota</taxon>
        <taxon>Metamonada</taxon>
        <taxon>Preaxostyla</taxon>
        <taxon>Oxymonadida</taxon>
        <taxon>Streblomastigidae</taxon>
        <taxon>Streblomastix</taxon>
    </lineage>
</organism>
<dbReference type="SUPFAM" id="SSF56204">
    <property type="entry name" value="Hect, E3 ligase catalytic domain"/>
    <property type="match status" value="1"/>
</dbReference>
<accession>A0A5J4U5R8</accession>